<dbReference type="InterPro" id="IPR001789">
    <property type="entry name" value="Sig_transdc_resp-reg_receiver"/>
</dbReference>
<dbReference type="Gene3D" id="1.10.10.10">
    <property type="entry name" value="Winged helix-like DNA-binding domain superfamily/Winged helix DNA-binding domain"/>
    <property type="match status" value="1"/>
</dbReference>
<dbReference type="CDD" id="cd00383">
    <property type="entry name" value="trans_reg_C"/>
    <property type="match status" value="1"/>
</dbReference>
<dbReference type="Gene3D" id="3.40.50.2300">
    <property type="match status" value="1"/>
</dbReference>
<dbReference type="InterPro" id="IPR001867">
    <property type="entry name" value="OmpR/PhoB-type_DNA-bd"/>
</dbReference>
<feature type="modified residue" description="4-aspartylphosphate" evidence="2">
    <location>
        <position position="48"/>
    </location>
</feature>
<proteinExistence type="predicted"/>
<dbReference type="SMART" id="SM00448">
    <property type="entry name" value="REC"/>
    <property type="match status" value="1"/>
</dbReference>
<dbReference type="Proteomes" id="UP000446768">
    <property type="component" value="Unassembled WGS sequence"/>
</dbReference>
<name>A0A7X2IIX5_9BURK</name>
<evidence type="ECO:0000256" key="2">
    <source>
        <dbReference type="PROSITE-ProRule" id="PRU00169"/>
    </source>
</evidence>
<accession>A0A7X2IIX5</accession>
<evidence type="ECO:0000313" key="6">
    <source>
        <dbReference type="EMBL" id="MRV70872.1"/>
    </source>
</evidence>
<organism evidence="6 7">
    <name type="scientific">Pseudoduganella rivuli</name>
    <dbReference type="NCBI Taxonomy" id="2666085"/>
    <lineage>
        <taxon>Bacteria</taxon>
        <taxon>Pseudomonadati</taxon>
        <taxon>Pseudomonadota</taxon>
        <taxon>Betaproteobacteria</taxon>
        <taxon>Burkholderiales</taxon>
        <taxon>Oxalobacteraceae</taxon>
        <taxon>Telluria group</taxon>
        <taxon>Pseudoduganella</taxon>
    </lineage>
</organism>
<dbReference type="Gene3D" id="6.10.250.690">
    <property type="match status" value="1"/>
</dbReference>
<dbReference type="PANTHER" id="PTHR48111:SF47">
    <property type="entry name" value="TRANSCRIPTIONAL REGULATORY PROTEIN RSTA"/>
    <property type="match status" value="1"/>
</dbReference>
<dbReference type="InterPro" id="IPR039420">
    <property type="entry name" value="WalR-like"/>
</dbReference>
<dbReference type="PROSITE" id="PS50110">
    <property type="entry name" value="RESPONSE_REGULATORY"/>
    <property type="match status" value="1"/>
</dbReference>
<dbReference type="GO" id="GO:0006355">
    <property type="term" value="P:regulation of DNA-templated transcription"/>
    <property type="evidence" value="ECO:0007669"/>
    <property type="project" value="InterPro"/>
</dbReference>
<dbReference type="GO" id="GO:0000156">
    <property type="term" value="F:phosphorelay response regulator activity"/>
    <property type="evidence" value="ECO:0007669"/>
    <property type="project" value="TreeGrafter"/>
</dbReference>
<dbReference type="Pfam" id="PF00486">
    <property type="entry name" value="Trans_reg_C"/>
    <property type="match status" value="1"/>
</dbReference>
<keyword evidence="7" id="KW-1185">Reference proteome</keyword>
<keyword evidence="1 3" id="KW-0238">DNA-binding</keyword>
<dbReference type="SMART" id="SM00862">
    <property type="entry name" value="Trans_reg_C"/>
    <property type="match status" value="1"/>
</dbReference>
<dbReference type="EMBL" id="WKJJ01000002">
    <property type="protein sequence ID" value="MRV70872.1"/>
    <property type="molecule type" value="Genomic_DNA"/>
</dbReference>
<dbReference type="PROSITE" id="PS51755">
    <property type="entry name" value="OMPR_PHOB"/>
    <property type="match status" value="1"/>
</dbReference>
<evidence type="ECO:0000313" key="7">
    <source>
        <dbReference type="Proteomes" id="UP000446768"/>
    </source>
</evidence>
<gene>
    <name evidence="6" type="ORF">GJ700_03950</name>
</gene>
<sequence length="228" mass="25470">MLVEDDERLSSLIAEYLAANEFDVHVVARGDEALARFHAFAPDVVVLDLMLPGLPGNEVCRQLRAVSQVPVLVLTARDDSYDQVALLEFGADDFVNKPVQPRVLLARLRALLRRAAPPVAQTALVRPEILSFGALEIILTDRVVHWHGKPMALSNTEYKLLLVLAESAGTVLSRDSLLKKMRNIEFDGLDRSIDNSISKLRKKFDDHDGERIKTVWGEGYLFSPSAWE</sequence>
<dbReference type="InterPro" id="IPR011006">
    <property type="entry name" value="CheY-like_superfamily"/>
</dbReference>
<dbReference type="GO" id="GO:0032993">
    <property type="term" value="C:protein-DNA complex"/>
    <property type="evidence" value="ECO:0007669"/>
    <property type="project" value="TreeGrafter"/>
</dbReference>
<dbReference type="AlphaFoldDB" id="A0A7X2IIX5"/>
<evidence type="ECO:0000256" key="1">
    <source>
        <dbReference type="ARBA" id="ARBA00023125"/>
    </source>
</evidence>
<evidence type="ECO:0000256" key="3">
    <source>
        <dbReference type="PROSITE-ProRule" id="PRU01091"/>
    </source>
</evidence>
<comment type="caution">
    <text evidence="6">The sequence shown here is derived from an EMBL/GenBank/DDBJ whole genome shotgun (WGS) entry which is preliminary data.</text>
</comment>
<dbReference type="SUPFAM" id="SSF52172">
    <property type="entry name" value="CheY-like"/>
    <property type="match status" value="1"/>
</dbReference>
<protein>
    <submittedName>
        <fullName evidence="6">Response regulator</fullName>
    </submittedName>
</protein>
<reference evidence="6 7" key="1">
    <citation type="submission" date="2019-11" db="EMBL/GenBank/DDBJ databases">
        <title>Novel species isolated from a subtropical stream in China.</title>
        <authorList>
            <person name="Lu H."/>
        </authorList>
    </citation>
    <scope>NUCLEOTIDE SEQUENCE [LARGE SCALE GENOMIC DNA]</scope>
    <source>
        <strain evidence="6 7">FT92W</strain>
    </source>
</reference>
<dbReference type="InterPro" id="IPR036388">
    <property type="entry name" value="WH-like_DNA-bd_sf"/>
</dbReference>
<feature type="domain" description="OmpR/PhoB-type" evidence="5">
    <location>
        <begin position="127"/>
        <end position="224"/>
    </location>
</feature>
<dbReference type="SUPFAM" id="SSF46894">
    <property type="entry name" value="C-terminal effector domain of the bipartite response regulators"/>
    <property type="match status" value="1"/>
</dbReference>
<keyword evidence="2" id="KW-0597">Phosphoprotein</keyword>
<dbReference type="GO" id="GO:0000976">
    <property type="term" value="F:transcription cis-regulatory region binding"/>
    <property type="evidence" value="ECO:0007669"/>
    <property type="project" value="TreeGrafter"/>
</dbReference>
<dbReference type="Pfam" id="PF00072">
    <property type="entry name" value="Response_reg"/>
    <property type="match status" value="1"/>
</dbReference>
<feature type="DNA-binding region" description="OmpR/PhoB-type" evidence="3">
    <location>
        <begin position="127"/>
        <end position="224"/>
    </location>
</feature>
<evidence type="ECO:0000259" key="5">
    <source>
        <dbReference type="PROSITE" id="PS51755"/>
    </source>
</evidence>
<dbReference type="GO" id="GO:0005829">
    <property type="term" value="C:cytosol"/>
    <property type="evidence" value="ECO:0007669"/>
    <property type="project" value="TreeGrafter"/>
</dbReference>
<dbReference type="PANTHER" id="PTHR48111">
    <property type="entry name" value="REGULATOR OF RPOS"/>
    <property type="match status" value="1"/>
</dbReference>
<evidence type="ECO:0000259" key="4">
    <source>
        <dbReference type="PROSITE" id="PS50110"/>
    </source>
</evidence>
<dbReference type="InterPro" id="IPR016032">
    <property type="entry name" value="Sig_transdc_resp-reg_C-effctor"/>
</dbReference>
<feature type="domain" description="Response regulatory" evidence="4">
    <location>
        <begin position="1"/>
        <end position="112"/>
    </location>
</feature>